<evidence type="ECO:0000313" key="3">
    <source>
        <dbReference type="Proteomes" id="UP000292118"/>
    </source>
</evidence>
<evidence type="ECO:0008006" key="4">
    <source>
        <dbReference type="Google" id="ProtNLM"/>
    </source>
</evidence>
<dbReference type="RefSeq" id="WP_129186667.1">
    <property type="nucleotide sequence ID" value="NZ_CP035493.1"/>
</dbReference>
<reference evidence="2 3" key="1">
    <citation type="submission" date="2019-01" db="EMBL/GenBank/DDBJ databases">
        <title>Genome sequencing of strain FW10M-9.</title>
        <authorList>
            <person name="Heo J."/>
            <person name="Kim S.-J."/>
            <person name="Kim J.-S."/>
            <person name="Hong S.-B."/>
            <person name="Kwon S.-W."/>
        </authorList>
    </citation>
    <scope>NUCLEOTIDE SEQUENCE [LARGE SCALE GENOMIC DNA]</scope>
    <source>
        <strain evidence="2 3">FW10M-9</strain>
    </source>
</reference>
<dbReference type="AlphaFoldDB" id="A0A4P6F7N4"/>
<keyword evidence="3" id="KW-1185">Reference proteome</keyword>
<evidence type="ECO:0000256" key="1">
    <source>
        <dbReference type="SAM" id="Phobius"/>
    </source>
</evidence>
<dbReference type="EMBL" id="CP035493">
    <property type="protein sequence ID" value="QAY69267.1"/>
    <property type="molecule type" value="Genomic_DNA"/>
</dbReference>
<feature type="transmembrane region" description="Helical" evidence="1">
    <location>
        <begin position="36"/>
        <end position="59"/>
    </location>
</feature>
<name>A0A4P6F7N4_9MICO</name>
<evidence type="ECO:0000313" key="2">
    <source>
        <dbReference type="EMBL" id="QAY69267.1"/>
    </source>
</evidence>
<keyword evidence="1" id="KW-0472">Membrane</keyword>
<proteinExistence type="predicted"/>
<dbReference type="KEGG" id="xya:ET471_03795"/>
<dbReference type="OrthoDB" id="5148449at2"/>
<feature type="transmembrane region" description="Helical" evidence="1">
    <location>
        <begin position="71"/>
        <end position="96"/>
    </location>
</feature>
<protein>
    <recommendedName>
        <fullName evidence="4">Potassium transporter Trk</fullName>
    </recommendedName>
</protein>
<organism evidence="2 3">
    <name type="scientific">Xylanimonas protaetiae</name>
    <dbReference type="NCBI Taxonomy" id="2509457"/>
    <lineage>
        <taxon>Bacteria</taxon>
        <taxon>Bacillati</taxon>
        <taxon>Actinomycetota</taxon>
        <taxon>Actinomycetes</taxon>
        <taxon>Micrococcales</taxon>
        <taxon>Promicromonosporaceae</taxon>
        <taxon>Xylanimonas</taxon>
    </lineage>
</organism>
<accession>A0A4P6F7N4</accession>
<keyword evidence="1" id="KW-1133">Transmembrane helix</keyword>
<sequence>MSNAPEQPGDKPADDVDLRSVVDPASVRRAPRYKGFLVTGGIVGFVAGLALGLYLLATYDPSRDQYMDKPGVWLTVTVAATTTVAILLAGLLATILDRRSLKRWSAQHDIRQDAEPGV</sequence>
<gene>
    <name evidence="2" type="ORF">ET471_03795</name>
</gene>
<keyword evidence="1" id="KW-0812">Transmembrane</keyword>
<dbReference type="Proteomes" id="UP000292118">
    <property type="component" value="Chromosome"/>
</dbReference>